<accession>A0A2S8GCM5</accession>
<proteinExistence type="predicted"/>
<dbReference type="Proteomes" id="UP000237819">
    <property type="component" value="Unassembled WGS sequence"/>
</dbReference>
<comment type="caution">
    <text evidence="1">The sequence shown here is derived from an EMBL/GenBank/DDBJ whole genome shotgun (WGS) entry which is preliminary data.</text>
</comment>
<evidence type="ECO:0000313" key="1">
    <source>
        <dbReference type="EMBL" id="PQO42173.1"/>
    </source>
</evidence>
<dbReference type="Gene3D" id="3.40.1400.10">
    <property type="entry name" value="Sugar-phosphate isomerase, RpiB/LacA/LacB"/>
    <property type="match status" value="1"/>
</dbReference>
<evidence type="ECO:0000313" key="2">
    <source>
        <dbReference type="Proteomes" id="UP000237819"/>
    </source>
</evidence>
<dbReference type="EMBL" id="PUHZ01000025">
    <property type="protein sequence ID" value="PQO42173.1"/>
    <property type="molecule type" value="Genomic_DNA"/>
</dbReference>
<dbReference type="GO" id="GO:0016853">
    <property type="term" value="F:isomerase activity"/>
    <property type="evidence" value="ECO:0007669"/>
    <property type="project" value="InterPro"/>
</dbReference>
<reference evidence="1 2" key="1">
    <citation type="submission" date="2018-02" db="EMBL/GenBank/DDBJ databases">
        <title>Comparative genomes isolates from brazilian mangrove.</title>
        <authorList>
            <person name="Araujo J.E."/>
            <person name="Taketani R.G."/>
            <person name="Silva M.C.P."/>
            <person name="Loureco M.V."/>
            <person name="Andreote F.D."/>
        </authorList>
    </citation>
    <scope>NUCLEOTIDE SEQUENCE [LARGE SCALE GENOMIC DNA]</scope>
    <source>
        <strain evidence="1 2">Nap-Phe MGV</strain>
    </source>
</reference>
<protein>
    <submittedName>
        <fullName evidence="1">Uncharacterized protein</fullName>
    </submittedName>
</protein>
<dbReference type="RefSeq" id="WP_105338755.1">
    <property type="nucleotide sequence ID" value="NZ_PUHZ01000025.1"/>
</dbReference>
<dbReference type="OrthoDB" id="269806at2"/>
<sequence length="220" mass="23480">MQPSIPQNEIERLVRLVVERLVAEGKPGNKPAQPIIAAGEVRLDGKLVTLSSLEGKLNASTRVLCVPTKAVVTPAVKDELRQRKIELRRADQVDNHGQPKLPPVVNAAKQSVSSVWDTSGRSERLGSLPSAIERAVVLAQTEQMAVLLSDQPEVAAAAANRTSGIRAMVACESHDWKSAAESLGANVVVCHPGNWNDANAAGLLATLWDLRGTAGPTWLK</sequence>
<dbReference type="InterPro" id="IPR036569">
    <property type="entry name" value="RpiB_LacA_LacB_sf"/>
</dbReference>
<dbReference type="GO" id="GO:0005975">
    <property type="term" value="P:carbohydrate metabolic process"/>
    <property type="evidence" value="ECO:0007669"/>
    <property type="project" value="InterPro"/>
</dbReference>
<dbReference type="AlphaFoldDB" id="A0A2S8GCM5"/>
<gene>
    <name evidence="1" type="ORF">C5Y93_27900</name>
</gene>
<organism evidence="1 2">
    <name type="scientific">Blastopirellula marina</name>
    <dbReference type="NCBI Taxonomy" id="124"/>
    <lineage>
        <taxon>Bacteria</taxon>
        <taxon>Pseudomonadati</taxon>
        <taxon>Planctomycetota</taxon>
        <taxon>Planctomycetia</taxon>
        <taxon>Pirellulales</taxon>
        <taxon>Pirellulaceae</taxon>
        <taxon>Blastopirellula</taxon>
    </lineage>
</organism>
<name>A0A2S8GCM5_9BACT</name>